<dbReference type="Gene3D" id="2.60.40.10">
    <property type="entry name" value="Immunoglobulins"/>
    <property type="match status" value="4"/>
</dbReference>
<feature type="region of interest" description="Disordered" evidence="1">
    <location>
        <begin position="1575"/>
        <end position="1616"/>
    </location>
</feature>
<dbReference type="PANTHER" id="PTHR45912">
    <property type="entry name" value="CILIA- AND FLAGELLA-ASSOCIATED PROTEIN 47"/>
    <property type="match status" value="1"/>
</dbReference>
<name>A0A8J6APM7_9EUKA</name>
<feature type="compositionally biased region" description="Polar residues" evidence="1">
    <location>
        <begin position="1472"/>
        <end position="1486"/>
    </location>
</feature>
<dbReference type="Proteomes" id="UP000717585">
    <property type="component" value="Unassembled WGS sequence"/>
</dbReference>
<feature type="compositionally biased region" description="Basic residues" evidence="1">
    <location>
        <begin position="1605"/>
        <end position="1616"/>
    </location>
</feature>
<evidence type="ECO:0000313" key="3">
    <source>
        <dbReference type="Proteomes" id="UP000717585"/>
    </source>
</evidence>
<keyword evidence="3" id="KW-1185">Reference proteome</keyword>
<evidence type="ECO:0000313" key="2">
    <source>
        <dbReference type="EMBL" id="KAG9390136.1"/>
    </source>
</evidence>
<dbReference type="EMBL" id="JAHDYR010000066">
    <property type="protein sequence ID" value="KAG9390136.1"/>
    <property type="molecule type" value="Genomic_DNA"/>
</dbReference>
<feature type="compositionally biased region" description="Polar residues" evidence="1">
    <location>
        <begin position="971"/>
        <end position="985"/>
    </location>
</feature>
<feature type="compositionally biased region" description="Acidic residues" evidence="1">
    <location>
        <begin position="1419"/>
        <end position="1436"/>
    </location>
</feature>
<feature type="region of interest" description="Disordered" evidence="1">
    <location>
        <begin position="944"/>
        <end position="985"/>
    </location>
</feature>
<reference evidence="2" key="1">
    <citation type="submission" date="2021-05" db="EMBL/GenBank/DDBJ databases">
        <title>A free-living protist that lacks canonical eukaryotic 1 DNA replication and segregation systems.</title>
        <authorList>
            <person name="Salas-Leiva D.E."/>
            <person name="Tromer E.C."/>
            <person name="Curtis B.A."/>
            <person name="Jerlstrom-Hultqvist J."/>
            <person name="Kolisko M."/>
            <person name="Yi Z."/>
            <person name="Salas-Leiva J.S."/>
            <person name="Gallot-Lavallee L."/>
            <person name="Kops G.J.P.L."/>
            <person name="Archibald J.M."/>
            <person name="Simpson A.G.B."/>
            <person name="Roger A.J."/>
        </authorList>
    </citation>
    <scope>NUCLEOTIDE SEQUENCE</scope>
    <source>
        <strain evidence="2">BICM</strain>
    </source>
</reference>
<gene>
    <name evidence="2" type="ORF">J8273_8174</name>
</gene>
<sequence>MSELEETWRRKMKLLDDPEPAARSFACLLIRSLMPSFGKLITVCRQNNSNLPTEIMQKVVDRLSQDPVVENRVDLIEIAGSFTEYVGTQSAETKYLDHAFVTIMCRLVDVHVAFKQAPAGSRTASLQMERIMLIVSLYKYLLTETLPVMARHTLHMLLFLTQDVLSSLPLDDFFNRVSMIDAINSNVPQRRSLRLLIGNLFTPEVRRLLAALPPDAEHLKQPLLLFLVRWPTHNQHEAYSVSFLLEGARQLSALAPAFFRESPQFKSTLKQLEAEIDFRKRFNLIMRVRQLILVPGTFCQLSPARVASEDIPPSLSRLSSERRSISRMSSVTSVDDSSSKGAPFFSSFNTFPHTSGLWMFLPPGTPTSYFTLRKPHQNLPGVPEGFITHAAVHARHHVPASCPMAPDVPQTFTFFVGRPTPVIPDGASHECPPVPALASVTRLKRAPKRLVPSSPRRKSVIGVRSHLTYSLGLLSHPTFHYEKDLTARKSKKAVVHCSMRSSMRTNPPSAPNVVVRHTEDVPEGYLRTPLLPGQAAVLPGIGAMRQYTEAQLDFPLHQPLLLELHDAATGTDNDDDQTQTNTREGSMVSTAVTFASSMTSSLSSVQFVAGEASNSSRLPVTRRFQLRVVDVEAMDPSSTHDAETVSMCIGMERSSRDADLTSWGAQASEGADVADSLDLLPSQTFKMIVRHRFTGQWYRVQVSVERVDLPDDVGPMIEASTRWAQRHKAQAYEPPAPMSVGVDPDGTQLYLPLFNTMPAPAGFSKAGDDFIPYYTLPAPPRPPPAGVLMDGALFWSDAQDDADSSDAVLGGVTAAGMPYFYSSTSSVPVPAGYTPFGVPYYSITGLLDFLRGGRRKGIDMTNNAGPAVDFIEPLAVALVRAVDGNPNPNVMPHDVSVSSISAAHRALEEFKGTPLIIEEGDEDAVLRPSLSMLSLDQQLESVREQEYGGPVRSAKGISRSRRATRDGRGGSRTNIASRSAMTTSNTDLRSEFITESEMTDSPRTDTELEAVTEFDTSEGLSDSESLGSLTEAELQVVPETQRTADALAAAYLTVDIPREFPGHATLELSQSTMDFVSTGTVQEKTIEVSWRLPDETLLPDREGEDEDDSTDASAERTVAFEPVTLYVIAENRIFATVPSQLTIDRPEGTTTVKVRFNPLMGNTRSTDVLSSLLVHDYGGRHLARCGLNGFIGPSLSHSNPNLRELWALPDMERAVDVAVYNITTNDLVVRVDVEDLTVSGVDKKESVAVDAAEILTLSIDTEFPLKAHDEHKFALRFQPPNRGLYEATLVIYGPGDEQHRIPIEALAADPLRAKARKSRDASFNEQSLFDLGQASSMLSVFMDGVVEDDLTPQTEEELFEPLPSVLGRSLSAISLGESGTSDDDTSRAGSAMSSYNVTSSISFENEPTGVVELSTSSSSEDESDSTTESSSEEEGEEAVKPALVLPRPDSGPEPPQTPASLTPSPRFPTPRSAVSSRGSALRQTLLSRGESDISEYETETEESESGESQSSESPRPKPRRLEEGFVVPEKAPSQLANSNSIPAIPLEFDLMDRHAAEWGATPVTARSPRIRQADEEAEAARLASREERRTETGETAVAVTPPRSRASRQRPKRRKSLRKMVTEWESQARLNAGVSDSATAETQRVDLDYGFVPTGQTKSRGIELKNLSGGVLHSVLRLQTPLFKAPDTAAVPPRKTVSVPVMMTGQGDWSARLPNITMPPNIPVGEVDHDLHLFSTQCGPRKVCLNGFIGQGLFFSCASTMAFEPVSVGGTAQLTLPLVNMSRYSLTVTLKPLGKPGSLTAACFAADLTTKIAKPARLPPYSVTPVQFTYTAQTIAPATAMVVLQIHKPFRMHIPGTYAGSLTLLGSTLQAGPHNILGALHSAMSDNIQFNQAIKQLPKAVLRARPAFVESKVVLEPVQIHLPVVTHGLPAASVPVTVTNTGDDPITVALMATPPFTVAEHDGLFSLDLAAGETHKLHISMGDHPLALGPHNEVHVIEGIVSGYVAAAIMRGDAIEHAAVSVISATPPAIPPILFTPSDRVILMPDAALGSMSGARCSLRNPLFESVNVVIELEQSERMFALAGIGNQVTLAPFSVRVFAVQFVPTVFGDFTGILRIKAMSTKTDALLYAMEVALRGSSAVPVPEGLPESIDFGQVEVNSSYIRAIEANPGLDTTILTIISDSAMFQPLKDQVDVCTDRPTALGARFNASSSGSYEGLLQMCTTVDARIVPVRGAAGHLLLGAAVRPEVVDGTVDLGMCRVGMSYVVDVVLINRGTVDVTFEGVHSNDDGCIRLLYAGTPLKQPAAKFSSSRRGWVLLRRNLRIAAKNMAAANGMANPLYDRDDPETLFAGDVMQDDMSGVAHFVGQSTFVEMVREANPETLPAVLADRKQIGRLPTLLSGTMQHYKILFIPRRQGDCQYRIRFVHDTITPVKEIPLPALNKRIVWPRAEDVPAERGNSFTLDIKADVTDRLFVSPMIVSFGVVAARTAFGPKDSKGYMAVGNKVFDALDRFFADPKPGWNPPNLPVAFRTFTVFNKSIKPQRVTFKTLPTQFTVPREFTINPSTLIGPRSALQVPVAFQPTSSHRLVSEKMTLSGPIGETDVSLDGTGGAARIQLLSAAALDFRTIQLGLSDAGQVRLSNNGLLSSPVTVEVVTFLPHRRSKHRPGTRVATAAAPHPLCRIGIESYVVTDAVESKSPVECDISHLEVTLRPSEMLTMSVITATIAVSRATFDSYCPPNSRLTAINGEVRATWSSVDGGEAHTIAIPIRLTVGMAHVVVEPSSLSFGRVMSGVHVDKTLTLINRGSCAAEVSLTADQRDMVIVPDKAVVEAGASVPFSVNLVPSSGASLNSRIKIAVPPSTTLTVPCTAEVTVPQLVVNVDDFKSDFGVCIAGSETTALLRIRNIGNSTVAWRADIKGWDADTDEFDTYQRTFLDAPRHELPGDPPANPFTLQPAAGTINPQSTATMTVTARPMLPRVRYAMEFVVSAPGSLERYQLTATVVGGHVDLLVKCTAMPTGQLSMREGEFDFGALERQEDTPRFYKRRPTHTIRNIGNMPTTLQLAMGPVFRTLGQAHELAAPSPITVEPAEASIEPGEMVSVNVQLKPIHVGRISGEIRLDTRHRATYTALPVTAFIGEPGVTVPPTIDIGPCHPRAVTHTDVLVKPAGTIESRAVIVTAEQHEWLQALVAPTSRFFFTSGTVSVIHWPPNPPTPPCEAARQVFVELPVPEGEAAELDAVPGSVQTCPLWSSDSPLQMGATTTTLPGNTEAPPVALDLAFKPPGDGLPFESTLFVVVGGTSLQTRLLRTVCASGSSHRLTVGREALEQMVEALTRAKFIPMRVTAEVVPIELSINDGPPSSLTEVAQTELSLGPALRGVHHHQSIILHNLSLIPVTVNLALTYPDSARALPRQSSKSLGLAVTMVGSPRAPSAPDPADQVIVFLDGQRAKLSHQGVTIPVDGSVTVPMRFLGRSAREYRVPLVVFDATCGLPLHRATVKGMSGDINLSADGPFNFGEVSLGSEVTRQVIITNTGNLPLKVEITSDPADILGRTPPALRLKQVYDVETKEIYGKQTLKIFATFTAGLVRELSGVINVQPTNIEAPAASIPLVVRAKPTPFSLVPDTADIDLGIMPPYDERTIELTLRSTVFQRMAWEAVLLPDLQDLTARVDHPAFRVEPSAGTVQSGSPTSMTVTYKAGEASISRQTLTLAITDQAGIQEPVTRTVTAEVDNPRIVVRSDIMRQVDDASYVFDFGAVPIGDELGREVLLENTGRKLPCYVAIAISGQGFSATARNNGGVVTPLSADPAANVMVVAAQSAVKLTVKFEAVDAARITGVVKIFSSPYASLAKVIKDGAARAADPHHDHDRYMTLSFLVTVASFSLDRSLLRMESFGLLSPGQRAVSKTLIVRNSSLLPTMANISVEGPQSPVFGVADVITISDRTANLPPNAEHPITVAVSIPWPVDGDGLPDGRLSSLVAWLSSFVPGSHVVEPFLVVLRVPGATYHVPVDFQVSMPKLVISREALDFGATKAGAPVTLPLKVSCTAPVRLPVTVVPGHQSVAASVDRTVVEPNATLAMTATFLSPVPFSLPSRFSPAGTAQLAFELCSDVLPKQVVAVRAQALADDARGQGSDLVVSHTSMAFGDVPCGIPNTLKLVVAAPSAPQVVRLGISCSAPFSTPSSISIPIGVFGNIPVSFVPTQPGTARTALTIRQLAPPSEATVEVLLSGCGMLLKVALSRKEVDIGRVPVGSEAFTSVVIRNTGNMRARLRAVQYPANPDLALQCSKDIELEPGAARDVVISTTFNVAKPASGVIVFVPVTGNERDSLREIIKSASSPTFPLKISGIGDEIHLKSSTALVVQSSGPPTFDQLDDPVTDPALALLSSAPTDHDPIDIDALLAHPGPFVANDDRIVAAVLARPPPTLDIHVPAPSNTGKAMRFRRQSRVTMKAPKGTVRREDVH</sequence>
<feature type="compositionally biased region" description="Acidic residues" evidence="1">
    <location>
        <begin position="1492"/>
        <end position="1505"/>
    </location>
</feature>
<dbReference type="GO" id="GO:0060271">
    <property type="term" value="P:cilium assembly"/>
    <property type="evidence" value="ECO:0007669"/>
    <property type="project" value="TreeGrafter"/>
</dbReference>
<organism evidence="2 3">
    <name type="scientific">Carpediemonas membranifera</name>
    <dbReference type="NCBI Taxonomy" id="201153"/>
    <lineage>
        <taxon>Eukaryota</taxon>
        <taxon>Metamonada</taxon>
        <taxon>Carpediemonas-like organisms</taxon>
        <taxon>Carpediemonas</taxon>
    </lineage>
</organism>
<dbReference type="PANTHER" id="PTHR45912:SF3">
    <property type="entry name" value="CILIA- AND FLAGELLA-ASSOCIATED PROTEIN 47"/>
    <property type="match status" value="1"/>
</dbReference>
<feature type="region of interest" description="Disordered" evidence="1">
    <location>
        <begin position="1094"/>
        <end position="1114"/>
    </location>
</feature>
<evidence type="ECO:0000256" key="1">
    <source>
        <dbReference type="SAM" id="MobiDB-lite"/>
    </source>
</evidence>
<dbReference type="GO" id="GO:0005929">
    <property type="term" value="C:cilium"/>
    <property type="evidence" value="ECO:0007669"/>
    <property type="project" value="TreeGrafter"/>
</dbReference>
<feature type="compositionally biased region" description="Basic and acidic residues" evidence="1">
    <location>
        <begin position="1583"/>
        <end position="1592"/>
    </location>
</feature>
<accession>A0A8J6APM7</accession>
<proteinExistence type="predicted"/>
<protein>
    <submittedName>
        <fullName evidence="2">Uncharacterized protein</fullName>
    </submittedName>
</protein>
<dbReference type="InterPro" id="IPR013783">
    <property type="entry name" value="Ig-like_fold"/>
</dbReference>
<feature type="region of interest" description="Disordered" evidence="1">
    <location>
        <begin position="1399"/>
        <end position="1519"/>
    </location>
</feature>
<comment type="caution">
    <text evidence="2">The sequence shown here is derived from an EMBL/GenBank/DDBJ whole genome shotgun (WGS) entry which is preliminary data.</text>
</comment>